<dbReference type="Gene3D" id="2.60.120.200">
    <property type="match status" value="1"/>
</dbReference>
<name>A0A0F7L427_9VIRU</name>
<dbReference type="InterPro" id="IPR013320">
    <property type="entry name" value="ConA-like_dom_sf"/>
</dbReference>
<reference evidence="1" key="2">
    <citation type="submission" date="2015-03" db="EMBL/GenBank/DDBJ databases">
        <authorList>
            <person name="Chow C.-E.T."/>
            <person name="Winget D.M."/>
            <person name="White R.A.III."/>
            <person name="Hallam S.J."/>
            <person name="Suttle C.A."/>
        </authorList>
    </citation>
    <scope>NUCLEOTIDE SEQUENCE</scope>
    <source>
        <strain evidence="1">Anoxic3_5</strain>
    </source>
</reference>
<accession>A0A0F7L427</accession>
<evidence type="ECO:0000313" key="1">
    <source>
        <dbReference type="EMBL" id="AKH46253.1"/>
    </source>
</evidence>
<organism evidence="1">
    <name type="scientific">uncultured marine virus</name>
    <dbReference type="NCBI Taxonomy" id="186617"/>
    <lineage>
        <taxon>Viruses</taxon>
        <taxon>environmental samples</taxon>
    </lineage>
</organism>
<sequence length="563" mass="61211">MDFENLLNFERASVATYYDSEGILQTAAVNEPRLDYDPVTLEPLGLLIEEERTNAISQSNEFTASTGTTISVDTYKSPDGSDNSFLIIADETTGEHYPNDKAISVQKDDLYTWSYFVKKGSGDLKPYVRMAVSIKAGVSFNLDTMVATVRSGDDLVDYGINQLTEGWFRVWITGIANNTGTVVARCQLYAESSVFEGDGVSGIYHYGRQLEQGGFVTSYIPTTGSTVTRSPDICSAKSVHPWLDENESTVYIELDKKAGSYVGNYLTLSDGTDDNQVVIKDRSVFYKETNHMPSPFDPEEWAGASDNDLLYTRLTEANPSGQIFVGGFEYLGPNFGLISGADYIPSAPAGDYYSCIICNPLGDNTIGFRIIFWGTSGTLNSVYVNATNGSFSDLDGTSSVLFTELSDGYKLIQVKTDYDGTQEQYRSQFNFYKVDTSGISGGFPSVGDKIKCQAAFFGKADDWPAIISDANIIESGVNNLTGTQGFTSALDSGQSKLALSYDSSTYSAAKDGAGFSGANAGVPALTDLYVGSNGTSRFFNGHIKDVQYYPRKLTESELIELTT</sequence>
<protein>
    <submittedName>
        <fullName evidence="1">Uncharacterized protein</fullName>
    </submittedName>
</protein>
<reference evidence="1" key="1">
    <citation type="journal article" date="2015" name="Front. Microbiol.">
        <title>Combining genomic sequencing methods to explore viral diversity and reveal potential virus-host interactions.</title>
        <authorList>
            <person name="Chow C.E."/>
            <person name="Winget D.M."/>
            <person name="White R.A.III."/>
            <person name="Hallam S.J."/>
            <person name="Suttle C.A."/>
        </authorList>
    </citation>
    <scope>NUCLEOTIDE SEQUENCE</scope>
    <source>
        <strain evidence="1">Anoxic3_5</strain>
    </source>
</reference>
<dbReference type="EMBL" id="KR029580">
    <property type="protein sequence ID" value="AKH46253.1"/>
    <property type="molecule type" value="Genomic_DNA"/>
</dbReference>
<proteinExistence type="predicted"/>
<dbReference type="SUPFAM" id="SSF49899">
    <property type="entry name" value="Concanavalin A-like lectins/glucanases"/>
    <property type="match status" value="1"/>
</dbReference>